<evidence type="ECO:0000259" key="2">
    <source>
        <dbReference type="Pfam" id="PF20236"/>
    </source>
</evidence>
<dbReference type="EMBL" id="MCGR01000015">
    <property type="protein sequence ID" value="ORY85947.1"/>
    <property type="molecule type" value="Genomic_DNA"/>
</dbReference>
<feature type="compositionally biased region" description="Basic and acidic residues" evidence="1">
    <location>
        <begin position="25"/>
        <end position="39"/>
    </location>
</feature>
<feature type="domain" description="DUF6593" evidence="2">
    <location>
        <begin position="93"/>
        <end position="238"/>
    </location>
</feature>
<proteinExistence type="predicted"/>
<accession>A0A1Y2FQS2</accession>
<feature type="region of interest" description="Disordered" evidence="1">
    <location>
        <begin position="1"/>
        <end position="56"/>
    </location>
</feature>
<dbReference type="InterPro" id="IPR046528">
    <property type="entry name" value="DUF6593"/>
</dbReference>
<dbReference type="InParanoid" id="A0A1Y2FQS2"/>
<comment type="caution">
    <text evidence="3">The sequence shown here is derived from an EMBL/GenBank/DDBJ whole genome shotgun (WGS) entry which is preliminary data.</text>
</comment>
<gene>
    <name evidence="3" type="ORF">BCR35DRAFT_302544</name>
</gene>
<keyword evidence="4" id="KW-1185">Reference proteome</keyword>
<dbReference type="Pfam" id="PF20236">
    <property type="entry name" value="DUF6593"/>
    <property type="match status" value="1"/>
</dbReference>
<protein>
    <recommendedName>
        <fullName evidence="2">DUF6593 domain-containing protein</fullName>
    </recommendedName>
</protein>
<evidence type="ECO:0000256" key="1">
    <source>
        <dbReference type="SAM" id="MobiDB-lite"/>
    </source>
</evidence>
<evidence type="ECO:0000313" key="3">
    <source>
        <dbReference type="EMBL" id="ORY85947.1"/>
    </source>
</evidence>
<organism evidence="3 4">
    <name type="scientific">Leucosporidium creatinivorum</name>
    <dbReference type="NCBI Taxonomy" id="106004"/>
    <lineage>
        <taxon>Eukaryota</taxon>
        <taxon>Fungi</taxon>
        <taxon>Dikarya</taxon>
        <taxon>Basidiomycota</taxon>
        <taxon>Pucciniomycotina</taxon>
        <taxon>Microbotryomycetes</taxon>
        <taxon>Leucosporidiales</taxon>
        <taxon>Leucosporidium</taxon>
    </lineage>
</organism>
<sequence>MEDENLAPPPPYAPNATDTGVSSALDDKREQPSKDEAKNESVTSIAGPSTWTLDDQDTEFVGPATVLSVHKAWSLDNSNVLDRSRTVASVDGSSTDRYYYQVSTQPMIQGYKARLWRRYTDGPDICTVTKSLTSSTKTVHFRPFRRSEQREIAMVKPNPFTSSHTFKGLKGDSYEWKKSGQGPITWRLHKNLPDRRDAKVVAHSEKNFDETWLYKLVINGDIVEQELALVVATALVLEDY</sequence>
<feature type="compositionally biased region" description="Polar residues" evidence="1">
    <location>
        <begin position="40"/>
        <end position="53"/>
    </location>
</feature>
<name>A0A1Y2FQS2_9BASI</name>
<dbReference type="Proteomes" id="UP000193467">
    <property type="component" value="Unassembled WGS sequence"/>
</dbReference>
<reference evidence="3 4" key="1">
    <citation type="submission" date="2016-07" db="EMBL/GenBank/DDBJ databases">
        <title>Pervasive Adenine N6-methylation of Active Genes in Fungi.</title>
        <authorList>
            <consortium name="DOE Joint Genome Institute"/>
            <person name="Mondo S.J."/>
            <person name="Dannebaum R.O."/>
            <person name="Kuo R.C."/>
            <person name="Labutti K."/>
            <person name="Haridas S."/>
            <person name="Kuo A."/>
            <person name="Salamov A."/>
            <person name="Ahrendt S.R."/>
            <person name="Lipzen A."/>
            <person name="Sullivan W."/>
            <person name="Andreopoulos W.B."/>
            <person name="Clum A."/>
            <person name="Lindquist E."/>
            <person name="Daum C."/>
            <person name="Ramamoorthy G.K."/>
            <person name="Gryganskyi A."/>
            <person name="Culley D."/>
            <person name="Magnuson J.K."/>
            <person name="James T.Y."/>
            <person name="O'Malley M.A."/>
            <person name="Stajich J.E."/>
            <person name="Spatafora J.W."/>
            <person name="Visel A."/>
            <person name="Grigoriev I.V."/>
        </authorList>
    </citation>
    <scope>NUCLEOTIDE SEQUENCE [LARGE SCALE GENOMIC DNA]</scope>
    <source>
        <strain evidence="3 4">62-1032</strain>
    </source>
</reference>
<dbReference type="AlphaFoldDB" id="A0A1Y2FQS2"/>
<evidence type="ECO:0000313" key="4">
    <source>
        <dbReference type="Proteomes" id="UP000193467"/>
    </source>
</evidence>